<feature type="transmembrane region" description="Helical" evidence="6">
    <location>
        <begin position="101"/>
        <end position="126"/>
    </location>
</feature>
<evidence type="ECO:0000313" key="8">
    <source>
        <dbReference type="Proteomes" id="UP000507470"/>
    </source>
</evidence>
<dbReference type="AlphaFoldDB" id="A0A6J8EB08"/>
<evidence type="ECO:0000313" key="7">
    <source>
        <dbReference type="EMBL" id="CAC5417418.1"/>
    </source>
</evidence>
<keyword evidence="8" id="KW-1185">Reference proteome</keyword>
<evidence type="ECO:0000256" key="2">
    <source>
        <dbReference type="ARBA" id="ARBA00007262"/>
    </source>
</evidence>
<evidence type="ECO:0000256" key="3">
    <source>
        <dbReference type="ARBA" id="ARBA00022692"/>
    </source>
</evidence>
<dbReference type="InterPro" id="IPR009311">
    <property type="entry name" value="IFI6/IFI27-like"/>
</dbReference>
<dbReference type="Proteomes" id="UP000507470">
    <property type="component" value="Unassembled WGS sequence"/>
</dbReference>
<organism evidence="7 8">
    <name type="scientific">Mytilus coruscus</name>
    <name type="common">Sea mussel</name>
    <dbReference type="NCBI Taxonomy" id="42192"/>
    <lineage>
        <taxon>Eukaryota</taxon>
        <taxon>Metazoa</taxon>
        <taxon>Spiralia</taxon>
        <taxon>Lophotrochozoa</taxon>
        <taxon>Mollusca</taxon>
        <taxon>Bivalvia</taxon>
        <taxon>Autobranchia</taxon>
        <taxon>Pteriomorphia</taxon>
        <taxon>Mytilida</taxon>
        <taxon>Mytiloidea</taxon>
        <taxon>Mytilidae</taxon>
        <taxon>Mytilinae</taxon>
        <taxon>Mytilus</taxon>
    </lineage>
</organism>
<evidence type="ECO:0000256" key="5">
    <source>
        <dbReference type="ARBA" id="ARBA00023136"/>
    </source>
</evidence>
<gene>
    <name evidence="7" type="ORF">MCOR_49922</name>
</gene>
<dbReference type="Gene3D" id="6.10.110.10">
    <property type="match status" value="1"/>
</dbReference>
<protein>
    <submittedName>
        <fullName evidence="7">Uncharacterized protein</fullName>
    </submittedName>
</protein>
<evidence type="ECO:0000256" key="4">
    <source>
        <dbReference type="ARBA" id="ARBA00022989"/>
    </source>
</evidence>
<feature type="transmembrane region" description="Helical" evidence="6">
    <location>
        <begin position="63"/>
        <end position="81"/>
    </location>
</feature>
<dbReference type="InterPro" id="IPR038213">
    <property type="entry name" value="IFI6/IFI27-like_sf"/>
</dbReference>
<evidence type="ECO:0000256" key="1">
    <source>
        <dbReference type="ARBA" id="ARBA00004141"/>
    </source>
</evidence>
<comment type="subcellular location">
    <subcellularLocation>
        <location evidence="1">Membrane</location>
        <topology evidence="1">Multi-pass membrane protein</topology>
    </subcellularLocation>
</comment>
<name>A0A6J8EB08_MYTCO</name>
<reference evidence="7 8" key="1">
    <citation type="submission" date="2020-06" db="EMBL/GenBank/DDBJ databases">
        <authorList>
            <person name="Li R."/>
            <person name="Bekaert M."/>
        </authorList>
    </citation>
    <scope>NUCLEOTIDE SEQUENCE [LARGE SCALE GENOMIC DNA]</scope>
    <source>
        <strain evidence="8">wild</strain>
    </source>
</reference>
<keyword evidence="4 6" id="KW-1133">Transmembrane helix</keyword>
<proteinExistence type="inferred from homology"/>
<dbReference type="Pfam" id="PF06140">
    <property type="entry name" value="Ifi-6-16"/>
    <property type="match status" value="1"/>
</dbReference>
<accession>A0A6J8EB08</accession>
<keyword evidence="3 6" id="KW-0812">Transmembrane</keyword>
<dbReference type="GO" id="GO:0016020">
    <property type="term" value="C:membrane"/>
    <property type="evidence" value="ECO:0007669"/>
    <property type="project" value="UniProtKB-SubCell"/>
</dbReference>
<dbReference type="EMBL" id="CACVKT020008739">
    <property type="protein sequence ID" value="CAC5417418.1"/>
    <property type="molecule type" value="Genomic_DNA"/>
</dbReference>
<evidence type="ECO:0000256" key="6">
    <source>
        <dbReference type="SAM" id="Phobius"/>
    </source>
</evidence>
<sequence>MAISAVANGGAIPAGGVVATLQSAGAAGLGLGTKVAIVTTVTTVSGIIEYTKILYITTMDRRYLTVYVLFVLLVTPVQGEAEQGRQKGWTWDDVWRLTEKYGVAVVLGAAVASSPVLLGAGVAVIAEGSLVKLGLVATYTCYLEGLCVETLDDLYSNFVGGKGKERKED</sequence>
<keyword evidence="5 6" id="KW-0472">Membrane</keyword>
<comment type="similarity">
    <text evidence="2">Belongs to the IFI6/IFI27 family.</text>
</comment>